<dbReference type="InterPro" id="IPR038071">
    <property type="entry name" value="UROD/MetE-like_sf"/>
</dbReference>
<keyword evidence="3" id="KW-1185">Reference proteome</keyword>
<dbReference type="PANTHER" id="PTHR43844:SF2">
    <property type="entry name" value="SYNTHASE, VITAMIN-B12 INDEPENDENT, PUTATIVE (AFU_ORTHOLOGUE AFUA_3G12060)-RELATED"/>
    <property type="match status" value="1"/>
</dbReference>
<evidence type="ECO:0000313" key="3">
    <source>
        <dbReference type="Proteomes" id="UP000460272"/>
    </source>
</evidence>
<dbReference type="SUPFAM" id="SSF51726">
    <property type="entry name" value="UROD/MetE-like"/>
    <property type="match status" value="1"/>
</dbReference>
<name>A0A6P2BWR7_9ACTN</name>
<dbReference type="CDD" id="cd03311">
    <property type="entry name" value="CIMS_C_terminal_like"/>
    <property type="match status" value="1"/>
</dbReference>
<sequence length="388" mass="43163">MRTSTDRILTTHTGSIARPDDLIELMREKENGRPYDAGAFEARATAAVADCVRRQVEAGLDVINDGEQRKSGFTTYLTERLAGFESVPYSPGERPGHWPEVAEFPQYYERYFKTAMYGAMLSPPTRLVCRGPVKYTGQDALAADIANLRAALGAVDYTEAFMSAALPTGLAEHDNEYYASREEFITALADAAREEYRAIIDAGFLIQLDDPAASSLWGHAGAEPAERDRRVAETVELINYTLRDIPADKIRYHTCYGINQGPHTHDLRLRDFIGPMLRVNAQAFSFEVMNTRHLHDFHAFEEVTLPEGKVIIPGMLSNGANWVEHPELIAELTVKYAQLVGRENVLIGNDCGFASQAASREVDPTVGWAKFAALAEGARIASRRLWHR</sequence>
<reference evidence="2 3" key="1">
    <citation type="submission" date="2018-11" db="EMBL/GenBank/DDBJ databases">
        <title>Trebonia kvetii gen.nov., sp.nov., a novel acidophilic actinobacterium, and proposal of the new actinobacterial family Treboniaceae fam. nov.</title>
        <authorList>
            <person name="Rapoport D."/>
            <person name="Sagova-Mareckova M."/>
            <person name="Sedlacek I."/>
            <person name="Provaznik J."/>
            <person name="Kralova S."/>
            <person name="Pavlinic D."/>
            <person name="Benes V."/>
            <person name="Kopecky J."/>
        </authorList>
    </citation>
    <scope>NUCLEOTIDE SEQUENCE [LARGE SCALE GENOMIC DNA]</scope>
    <source>
        <strain evidence="2 3">15Tr583</strain>
    </source>
</reference>
<dbReference type="PANTHER" id="PTHR43844">
    <property type="entry name" value="METHIONINE SYNTHASE"/>
    <property type="match status" value="1"/>
</dbReference>
<dbReference type="InterPro" id="IPR002629">
    <property type="entry name" value="Met_Synth_C/arc"/>
</dbReference>
<protein>
    <submittedName>
        <fullName evidence="2">Methionine synthase</fullName>
    </submittedName>
</protein>
<organism evidence="2 3">
    <name type="scientific">Trebonia kvetii</name>
    <dbReference type="NCBI Taxonomy" id="2480626"/>
    <lineage>
        <taxon>Bacteria</taxon>
        <taxon>Bacillati</taxon>
        <taxon>Actinomycetota</taxon>
        <taxon>Actinomycetes</taxon>
        <taxon>Streptosporangiales</taxon>
        <taxon>Treboniaceae</taxon>
        <taxon>Trebonia</taxon>
    </lineage>
</organism>
<dbReference type="OrthoDB" id="244285at2"/>
<dbReference type="AlphaFoldDB" id="A0A6P2BWR7"/>
<dbReference type="Gene3D" id="3.20.20.210">
    <property type="match status" value="1"/>
</dbReference>
<dbReference type="GO" id="GO:0009086">
    <property type="term" value="P:methionine biosynthetic process"/>
    <property type="evidence" value="ECO:0007669"/>
    <property type="project" value="InterPro"/>
</dbReference>
<dbReference type="Proteomes" id="UP000460272">
    <property type="component" value="Unassembled WGS sequence"/>
</dbReference>
<accession>A0A6P2BWR7</accession>
<evidence type="ECO:0000259" key="1">
    <source>
        <dbReference type="Pfam" id="PF01717"/>
    </source>
</evidence>
<proteinExistence type="predicted"/>
<comment type="caution">
    <text evidence="2">The sequence shown here is derived from an EMBL/GenBank/DDBJ whole genome shotgun (WGS) entry which is preliminary data.</text>
</comment>
<feature type="domain" description="Cobalamin-independent methionine synthase MetE C-terminal/archaeal" evidence="1">
    <location>
        <begin position="180"/>
        <end position="357"/>
    </location>
</feature>
<dbReference type="GO" id="GO:0003871">
    <property type="term" value="F:5-methyltetrahydropteroyltriglutamate-homocysteine S-methyltransferase activity"/>
    <property type="evidence" value="ECO:0007669"/>
    <property type="project" value="InterPro"/>
</dbReference>
<dbReference type="EMBL" id="RPFW01000004">
    <property type="protein sequence ID" value="TVZ03398.1"/>
    <property type="molecule type" value="Genomic_DNA"/>
</dbReference>
<evidence type="ECO:0000313" key="2">
    <source>
        <dbReference type="EMBL" id="TVZ03398.1"/>
    </source>
</evidence>
<dbReference type="GO" id="GO:0008270">
    <property type="term" value="F:zinc ion binding"/>
    <property type="evidence" value="ECO:0007669"/>
    <property type="project" value="InterPro"/>
</dbReference>
<dbReference type="RefSeq" id="WP_145856128.1">
    <property type="nucleotide sequence ID" value="NZ_RPFW01000004.1"/>
</dbReference>
<gene>
    <name evidence="2" type="ORF">EAS64_23655</name>
</gene>
<dbReference type="Pfam" id="PF01717">
    <property type="entry name" value="Meth_synt_2"/>
    <property type="match status" value="1"/>
</dbReference>